<dbReference type="AlphaFoldDB" id="A0A6J4HG64"/>
<organism evidence="2">
    <name type="scientific">uncultured Acidimicrobiales bacterium</name>
    <dbReference type="NCBI Taxonomy" id="310071"/>
    <lineage>
        <taxon>Bacteria</taxon>
        <taxon>Bacillati</taxon>
        <taxon>Actinomycetota</taxon>
        <taxon>Acidimicrobiia</taxon>
        <taxon>Acidimicrobiales</taxon>
        <taxon>environmental samples</taxon>
    </lineage>
</organism>
<gene>
    <name evidence="2" type="ORF">AVDCRST_MAG20-599</name>
</gene>
<dbReference type="InterPro" id="IPR023393">
    <property type="entry name" value="START-like_dom_sf"/>
</dbReference>
<dbReference type="PANTHER" id="PTHR39683:SF4">
    <property type="entry name" value="COENZYME Q-BINDING PROTEIN COQ10 START DOMAIN-CONTAINING PROTEIN"/>
    <property type="match status" value="1"/>
</dbReference>
<dbReference type="EMBL" id="CADCSY010000028">
    <property type="protein sequence ID" value="CAA9221439.1"/>
    <property type="molecule type" value="Genomic_DNA"/>
</dbReference>
<dbReference type="Pfam" id="PF03364">
    <property type="entry name" value="Polyketide_cyc"/>
    <property type="match status" value="1"/>
</dbReference>
<feature type="domain" description="Coenzyme Q-binding protein COQ10 START" evidence="1">
    <location>
        <begin position="12"/>
        <end position="141"/>
    </location>
</feature>
<protein>
    <recommendedName>
        <fullName evidence="1">Coenzyme Q-binding protein COQ10 START domain-containing protein</fullName>
    </recommendedName>
</protein>
<dbReference type="SUPFAM" id="SSF55961">
    <property type="entry name" value="Bet v1-like"/>
    <property type="match status" value="1"/>
</dbReference>
<evidence type="ECO:0000259" key="1">
    <source>
        <dbReference type="Pfam" id="PF03364"/>
    </source>
</evidence>
<evidence type="ECO:0000313" key="2">
    <source>
        <dbReference type="EMBL" id="CAA9221439.1"/>
    </source>
</evidence>
<sequence length="152" mass="17013">MMTDQATEHVKIAAPPDRCLAVALDIERYPEWARDIKQATVIERDGEGRPLRVDYRAAAMGHSARYTLRYDHSTPGTIAWVLERGDVVRKLDGEYVFDAVDGNPDATFVTYHLVVEMAVPLPGFIKRRAEGKIMTTALDELKRRCEAADPAA</sequence>
<reference evidence="2" key="1">
    <citation type="submission" date="2020-02" db="EMBL/GenBank/DDBJ databases">
        <authorList>
            <person name="Meier V. D."/>
        </authorList>
    </citation>
    <scope>NUCLEOTIDE SEQUENCE</scope>
    <source>
        <strain evidence="2">AVDCRST_MAG20</strain>
    </source>
</reference>
<name>A0A6J4HG64_9ACTN</name>
<proteinExistence type="predicted"/>
<accession>A0A6J4HG64</accession>
<dbReference type="PANTHER" id="PTHR39683">
    <property type="entry name" value="CONSERVED PROTEIN TB16.3"/>
    <property type="match status" value="1"/>
</dbReference>
<dbReference type="Gene3D" id="3.30.530.20">
    <property type="match status" value="1"/>
</dbReference>
<dbReference type="InterPro" id="IPR005031">
    <property type="entry name" value="COQ10_START"/>
</dbReference>